<evidence type="ECO:0000313" key="2">
    <source>
        <dbReference type="Proteomes" id="UP001428341"/>
    </source>
</evidence>
<protein>
    <submittedName>
        <fullName evidence="1">Uncharacterized protein</fullName>
    </submittedName>
</protein>
<accession>A0AAP0LYU9</accession>
<dbReference type="Proteomes" id="UP001428341">
    <property type="component" value="Unassembled WGS sequence"/>
</dbReference>
<comment type="caution">
    <text evidence="1">The sequence shown here is derived from an EMBL/GenBank/DDBJ whole genome shotgun (WGS) entry which is preliminary data.</text>
</comment>
<keyword evidence="2" id="KW-1185">Reference proteome</keyword>
<evidence type="ECO:0000313" key="1">
    <source>
        <dbReference type="EMBL" id="KAK9187464.1"/>
    </source>
</evidence>
<proteinExistence type="predicted"/>
<name>A0AAP0LYU9_9ROSI</name>
<dbReference type="EMBL" id="JBCGBO010000007">
    <property type="protein sequence ID" value="KAK9187464.1"/>
    <property type="molecule type" value="Genomic_DNA"/>
</dbReference>
<reference evidence="1 2" key="1">
    <citation type="submission" date="2024-05" db="EMBL/GenBank/DDBJ databases">
        <title>Haplotype-resolved chromosome-level genome assembly of Huyou (Citrus changshanensis).</title>
        <authorList>
            <person name="Miao C."/>
            <person name="Chen W."/>
            <person name="Wu Y."/>
            <person name="Wang L."/>
            <person name="Zhao S."/>
            <person name="Grierson D."/>
            <person name="Xu C."/>
            <person name="Chen K."/>
        </authorList>
    </citation>
    <scope>NUCLEOTIDE SEQUENCE [LARGE SCALE GENOMIC DNA]</scope>
    <source>
        <strain evidence="1">01-14</strain>
        <tissue evidence="1">Leaf</tissue>
    </source>
</reference>
<organism evidence="1 2">
    <name type="scientific">Citrus x changshan-huyou</name>
    <dbReference type="NCBI Taxonomy" id="2935761"/>
    <lineage>
        <taxon>Eukaryota</taxon>
        <taxon>Viridiplantae</taxon>
        <taxon>Streptophyta</taxon>
        <taxon>Embryophyta</taxon>
        <taxon>Tracheophyta</taxon>
        <taxon>Spermatophyta</taxon>
        <taxon>Magnoliopsida</taxon>
        <taxon>eudicotyledons</taxon>
        <taxon>Gunneridae</taxon>
        <taxon>Pentapetalae</taxon>
        <taxon>rosids</taxon>
        <taxon>malvids</taxon>
        <taxon>Sapindales</taxon>
        <taxon>Rutaceae</taxon>
        <taxon>Aurantioideae</taxon>
        <taxon>Citrus</taxon>
    </lineage>
</organism>
<gene>
    <name evidence="1" type="ORF">WN944_018859</name>
</gene>
<dbReference type="AlphaFoldDB" id="A0AAP0LYU9"/>
<sequence>MAKYSLVKKFDLSSLERIGFGAAPLGKELMKECAKNVPSAMVIQIVQFEHLHNDFEVCQAFGEIKIASDFAVSLEH</sequence>
<dbReference type="Gene3D" id="3.40.50.980">
    <property type="match status" value="1"/>
</dbReference>